<name>A0A147H4W4_9BURK</name>
<dbReference type="GO" id="GO:0003824">
    <property type="term" value="F:catalytic activity"/>
    <property type="evidence" value="ECO:0007669"/>
    <property type="project" value="InterPro"/>
</dbReference>
<dbReference type="PATRIC" id="fig|433924.3.peg.3075"/>
<dbReference type="Pfam" id="PF02515">
    <property type="entry name" value="CoA_transf_3"/>
    <property type="match status" value="1"/>
</dbReference>
<dbReference type="SUPFAM" id="SSF89796">
    <property type="entry name" value="CoA-transferase family III (CaiB/BaiF)"/>
    <property type="match status" value="1"/>
</dbReference>
<dbReference type="Proteomes" id="UP000072741">
    <property type="component" value="Unassembled WGS sequence"/>
</dbReference>
<dbReference type="InterPro" id="IPR044855">
    <property type="entry name" value="CoA-Trfase_III_dom3_sf"/>
</dbReference>
<gene>
    <name evidence="2" type="ORF">NS331_06030</name>
</gene>
<accession>A0A147H4W4</accession>
<dbReference type="PANTHER" id="PTHR48228">
    <property type="entry name" value="SUCCINYL-COA--D-CITRAMALATE COA-TRANSFERASE"/>
    <property type="match status" value="1"/>
</dbReference>
<keyword evidence="3" id="KW-1185">Reference proteome</keyword>
<dbReference type="Gene3D" id="3.30.1540.10">
    <property type="entry name" value="formyl-coa transferase, domain 3"/>
    <property type="match status" value="1"/>
</dbReference>
<dbReference type="AlphaFoldDB" id="A0A147H4W4"/>
<protein>
    <submittedName>
        <fullName evidence="2">Carnitine dehydratase</fullName>
    </submittedName>
</protein>
<evidence type="ECO:0000313" key="3">
    <source>
        <dbReference type="Proteomes" id="UP000072741"/>
    </source>
</evidence>
<dbReference type="Gene3D" id="3.40.50.10540">
    <property type="entry name" value="Crotonobetainyl-coa:carnitine coa-transferase, domain 1"/>
    <property type="match status" value="1"/>
</dbReference>
<organism evidence="2 3">
    <name type="scientific">Pseudacidovorax intermedius</name>
    <dbReference type="NCBI Taxonomy" id="433924"/>
    <lineage>
        <taxon>Bacteria</taxon>
        <taxon>Pseudomonadati</taxon>
        <taxon>Pseudomonadota</taxon>
        <taxon>Betaproteobacteria</taxon>
        <taxon>Burkholderiales</taxon>
        <taxon>Comamonadaceae</taxon>
        <taxon>Pseudacidovorax</taxon>
    </lineage>
</organism>
<proteinExistence type="predicted"/>
<feature type="region of interest" description="Disordered" evidence="1">
    <location>
        <begin position="323"/>
        <end position="357"/>
    </location>
</feature>
<evidence type="ECO:0000313" key="2">
    <source>
        <dbReference type="EMBL" id="KTT24695.1"/>
    </source>
</evidence>
<dbReference type="EMBL" id="LDSL01000039">
    <property type="protein sequence ID" value="KTT24695.1"/>
    <property type="molecule type" value="Genomic_DNA"/>
</dbReference>
<evidence type="ECO:0000256" key="1">
    <source>
        <dbReference type="SAM" id="MobiDB-lite"/>
    </source>
</evidence>
<reference evidence="2 3" key="1">
    <citation type="journal article" date="2016" name="Front. Microbiol.">
        <title>Genomic Resource of Rice Seed Associated Bacteria.</title>
        <authorList>
            <person name="Midha S."/>
            <person name="Bansal K."/>
            <person name="Sharma S."/>
            <person name="Kumar N."/>
            <person name="Patil P.P."/>
            <person name="Chaudhry V."/>
            <person name="Patil P.B."/>
        </authorList>
    </citation>
    <scope>NUCLEOTIDE SEQUENCE [LARGE SCALE GENOMIC DNA]</scope>
    <source>
        <strain evidence="2 3">NS331</strain>
    </source>
</reference>
<dbReference type="InterPro" id="IPR023606">
    <property type="entry name" value="CoA-Trfase_III_dom_1_sf"/>
</dbReference>
<comment type="caution">
    <text evidence="2">The sequence shown here is derived from an EMBL/GenBank/DDBJ whole genome shotgun (WGS) entry which is preliminary data.</text>
</comment>
<sequence length="378" mass="40140">MHGVRIVELAGIGPAPFASMLLADLGATVIRVDRPVPAKLGIERPLKFNLLLRNRQNLAVDLKSDAGRELVLDLVDRADALIEGFRPGVTERLGLGPDACFARNTRLVYGRMTGWGQAGPLAQAAGHDLNYIAVTGVLAWIGRQGQAPLPPLNMVGDFGGGGLYLALGVVAALLEARGSGKGQVVDAAIVDGAASLATSLFGLHGAGLLGERGTNILDGGAPFYDTYRCSDGKYICVAPIEPKFYAELCRLIGSSVEEIGPQDDKAAWSAAKEKLQRIFATRTRDQWCALLEGSDACFSPVLDAAEAARHPHLQERGTFVEVDGVQQPAPAPRFSRSTPKAPRPPEHPSTEGSLAALRDWLGEDAARRWSEQLAGRAA</sequence>
<dbReference type="PANTHER" id="PTHR48228:SF5">
    <property type="entry name" value="ALPHA-METHYLACYL-COA RACEMASE"/>
    <property type="match status" value="1"/>
</dbReference>
<dbReference type="InterPro" id="IPR003673">
    <property type="entry name" value="CoA-Trfase_fam_III"/>
</dbReference>
<dbReference type="InterPro" id="IPR050509">
    <property type="entry name" value="CoA-transferase_III"/>
</dbReference>